<dbReference type="OrthoDB" id="8605599at2"/>
<sequence>MALSTYYPIKRGLSAVQLSQALNQSPLTRSDCELLRPLSQKSTLSIDDLVSSGASPSVVYPTHNQGGKSSNQGEASACGEVALSGGVASLPCLRVNNSNECPTTDNLPPVSPVPTLNPSWIRKAEFKVKREVMALFDKYGLDRIGFLTLTFADDVQCHKEATKRLNSLITGVLRERYAQCIRVSERQQSGRWHFHLVVVCQQDIRRGVDFQAIKERRYKDGASATLRAEWAFWRKTAKKYGFGRTELLPVKKTGEALAAYVAKYISKGFAYRQPQDKGARLYSVIGGDRVCSSRFSFYSAKAIEWRKKVALWAASWSGSFAAASTSGGFEPVGFLSYEDLPLIFGKKWAWTYREQIIAMQSPF</sequence>
<evidence type="ECO:0000259" key="1">
    <source>
        <dbReference type="Pfam" id="PF23343"/>
    </source>
</evidence>
<organism evidence="2 3">
    <name type="scientific">Agitococcus lubricus</name>
    <dbReference type="NCBI Taxonomy" id="1077255"/>
    <lineage>
        <taxon>Bacteria</taxon>
        <taxon>Pseudomonadati</taxon>
        <taxon>Pseudomonadota</taxon>
        <taxon>Gammaproteobacteria</taxon>
        <taxon>Moraxellales</taxon>
        <taxon>Moraxellaceae</taxon>
        <taxon>Agitococcus</taxon>
    </lineage>
</organism>
<dbReference type="Pfam" id="PF23343">
    <property type="entry name" value="REP_ORF2-G2P"/>
    <property type="match status" value="1"/>
</dbReference>
<evidence type="ECO:0000313" key="3">
    <source>
        <dbReference type="Proteomes" id="UP000244223"/>
    </source>
</evidence>
<dbReference type="Proteomes" id="UP000244223">
    <property type="component" value="Unassembled WGS sequence"/>
</dbReference>
<accession>A0A2T5IZK8</accession>
<protein>
    <submittedName>
        <fullName evidence="2">Bacteriophage replication gene A protein</fullName>
    </submittedName>
</protein>
<reference evidence="2 3" key="1">
    <citation type="submission" date="2018-04" db="EMBL/GenBank/DDBJ databases">
        <title>Genomic Encyclopedia of Archaeal and Bacterial Type Strains, Phase II (KMG-II): from individual species to whole genera.</title>
        <authorList>
            <person name="Goeker M."/>
        </authorList>
    </citation>
    <scope>NUCLEOTIDE SEQUENCE [LARGE SCALE GENOMIC DNA]</scope>
    <source>
        <strain evidence="2 3">DSM 5822</strain>
    </source>
</reference>
<dbReference type="RefSeq" id="WP_107865442.1">
    <property type="nucleotide sequence ID" value="NZ_QAON01000006.1"/>
</dbReference>
<evidence type="ECO:0000313" key="2">
    <source>
        <dbReference type="EMBL" id="PTQ89475.1"/>
    </source>
</evidence>
<dbReference type="EMBL" id="QAON01000006">
    <property type="protein sequence ID" value="PTQ89475.1"/>
    <property type="molecule type" value="Genomic_DNA"/>
</dbReference>
<dbReference type="InterPro" id="IPR056906">
    <property type="entry name" value="ORF2/G2P_dom"/>
</dbReference>
<feature type="domain" description="Replication-associated protein ORF2/G2P" evidence="1">
    <location>
        <begin position="146"/>
        <end position="268"/>
    </location>
</feature>
<comment type="caution">
    <text evidence="2">The sequence shown here is derived from an EMBL/GenBank/DDBJ whole genome shotgun (WGS) entry which is preliminary data.</text>
</comment>
<proteinExistence type="predicted"/>
<gene>
    <name evidence="2" type="ORF">C8N29_1066</name>
</gene>
<keyword evidence="3" id="KW-1185">Reference proteome</keyword>
<dbReference type="AlphaFoldDB" id="A0A2T5IZK8"/>
<name>A0A2T5IZK8_9GAMM</name>